<dbReference type="InterPro" id="IPR000073">
    <property type="entry name" value="AB_hydrolase_1"/>
</dbReference>
<dbReference type="Proteomes" id="UP001389717">
    <property type="component" value="Unassembled WGS sequence"/>
</dbReference>
<evidence type="ECO:0000259" key="3">
    <source>
        <dbReference type="Pfam" id="PF00561"/>
    </source>
</evidence>
<dbReference type="PRINTS" id="PR00793">
    <property type="entry name" value="PROAMNOPTASE"/>
</dbReference>
<reference evidence="4 5" key="1">
    <citation type="submission" date="2024-04" db="EMBL/GenBank/DDBJ databases">
        <title>Bacillus oryzaecorticis sp. nov., a moderately halophilic bacterium isolated from rice husks.</title>
        <authorList>
            <person name="Zhu H.-S."/>
        </authorList>
    </citation>
    <scope>NUCLEOTIDE SEQUENCE [LARGE SCALE GENOMIC DNA]</scope>
    <source>
        <strain evidence="4 5">ZC255</strain>
    </source>
</reference>
<dbReference type="SUPFAM" id="SSF53474">
    <property type="entry name" value="alpha/beta-Hydrolases"/>
    <property type="match status" value="1"/>
</dbReference>
<evidence type="ECO:0000313" key="4">
    <source>
        <dbReference type="EMBL" id="MEL3971751.1"/>
    </source>
</evidence>
<dbReference type="PANTHER" id="PTHR43798">
    <property type="entry name" value="MONOACYLGLYCEROL LIPASE"/>
    <property type="match status" value="1"/>
</dbReference>
<feature type="domain" description="AB hydrolase-1" evidence="3">
    <location>
        <begin position="30"/>
        <end position="157"/>
    </location>
</feature>
<evidence type="ECO:0000313" key="5">
    <source>
        <dbReference type="Proteomes" id="UP001389717"/>
    </source>
</evidence>
<proteinExistence type="inferred from homology"/>
<dbReference type="EMBL" id="JBBYAF010000007">
    <property type="protein sequence ID" value="MEL3971751.1"/>
    <property type="molecule type" value="Genomic_DNA"/>
</dbReference>
<sequence length="295" mass="33526">MNLTNGEFTVELNGISHWVKIEGIENNTIPIVILHGGPGGNHYVFERTAGHSLSRTRTIVYYEQRGCGRSAMPESENDYTLDLLIQDFIELKKWLGADKVDLLGYSFGGELALEIAYAIPNEINQMILSAPSLIDTDIQKMIQITGFMTIADKNLYSMISKLQQEGLSIEDLYNRIWAIVEPETVDLLLFENQEIAKENRAMWKESKLINTGLMMNSLQNNPAKTPLIFRLEEIKTHTLIITGVFDRNTGLPISKIIHKHLKNSSLVLFEKSAHFPDLEETEGFIEKINEFLRDN</sequence>
<dbReference type="InterPro" id="IPR029058">
    <property type="entry name" value="AB_hydrolase_fold"/>
</dbReference>
<protein>
    <submittedName>
        <fullName evidence="4">Alpha/beta fold hydrolase</fullName>
    </submittedName>
</protein>
<dbReference type="Pfam" id="PF00561">
    <property type="entry name" value="Abhydrolase_1"/>
    <property type="match status" value="1"/>
</dbReference>
<dbReference type="InterPro" id="IPR050266">
    <property type="entry name" value="AB_hydrolase_sf"/>
</dbReference>
<dbReference type="Gene3D" id="3.40.50.1820">
    <property type="entry name" value="alpha/beta hydrolase"/>
    <property type="match status" value="1"/>
</dbReference>
<name>A0ABU9K7L6_9BACI</name>
<accession>A0ABU9K7L6</accession>
<dbReference type="GO" id="GO:0016787">
    <property type="term" value="F:hydrolase activity"/>
    <property type="evidence" value="ECO:0007669"/>
    <property type="project" value="UniProtKB-KW"/>
</dbReference>
<keyword evidence="5" id="KW-1185">Reference proteome</keyword>
<evidence type="ECO:0000256" key="1">
    <source>
        <dbReference type="ARBA" id="ARBA00010088"/>
    </source>
</evidence>
<dbReference type="RefSeq" id="WP_341981351.1">
    <property type="nucleotide sequence ID" value="NZ_JBBYAF010000007.1"/>
</dbReference>
<evidence type="ECO:0000256" key="2">
    <source>
        <dbReference type="ARBA" id="ARBA00022801"/>
    </source>
</evidence>
<comment type="caution">
    <text evidence="4">The sequence shown here is derived from an EMBL/GenBank/DDBJ whole genome shotgun (WGS) entry which is preliminary data.</text>
</comment>
<keyword evidence="2 4" id="KW-0378">Hydrolase</keyword>
<dbReference type="PANTHER" id="PTHR43798:SF28">
    <property type="entry name" value="AB HYDROLASE-1 DOMAIN-CONTAINING PROTEIN"/>
    <property type="match status" value="1"/>
</dbReference>
<gene>
    <name evidence="4" type="ORF">AAEO50_05595</name>
</gene>
<dbReference type="InterPro" id="IPR002410">
    <property type="entry name" value="Peptidase_S33"/>
</dbReference>
<comment type="similarity">
    <text evidence="1">Belongs to the peptidase S33 family.</text>
</comment>
<organism evidence="4 5">
    <name type="scientific">Rossellomorea oryzaecorticis</name>
    <dbReference type="NCBI Taxonomy" id="1396505"/>
    <lineage>
        <taxon>Bacteria</taxon>
        <taxon>Bacillati</taxon>
        <taxon>Bacillota</taxon>
        <taxon>Bacilli</taxon>
        <taxon>Bacillales</taxon>
        <taxon>Bacillaceae</taxon>
        <taxon>Rossellomorea</taxon>
    </lineage>
</organism>